<evidence type="ECO:0000313" key="1">
    <source>
        <dbReference type="EMBL" id="ATX79511.1"/>
    </source>
</evidence>
<reference evidence="1 2" key="1">
    <citation type="submission" date="2016-12" db="EMBL/GenBank/DDBJ databases">
        <title>Isolation and genomic insights into novel planktonic Zetaproteobacteria from stratified waters of the Chesapeake Bay.</title>
        <authorList>
            <person name="McAllister S.M."/>
            <person name="Kato S."/>
            <person name="Chan C.S."/>
            <person name="Chiu B.K."/>
            <person name="Field E.K."/>
        </authorList>
    </citation>
    <scope>NUCLEOTIDE SEQUENCE [LARGE SCALE GENOMIC DNA]</scope>
    <source>
        <strain evidence="1 2">CP-5</strain>
    </source>
</reference>
<proteinExistence type="predicted"/>
<evidence type="ECO:0008006" key="3">
    <source>
        <dbReference type="Google" id="ProtNLM"/>
    </source>
</evidence>
<keyword evidence="2" id="KW-1185">Reference proteome</keyword>
<name>A0A2K8L131_MARES</name>
<protein>
    <recommendedName>
        <fullName evidence="3">Zinc carboxypeptidase</fullName>
    </recommendedName>
</protein>
<dbReference type="KEGG" id="maes:Ga0123461_1092"/>
<gene>
    <name evidence="1" type="ORF">Ga0123461_1092</name>
</gene>
<dbReference type="OrthoDB" id="4014363at2"/>
<dbReference type="CDD" id="cd06233">
    <property type="entry name" value="M14-like"/>
    <property type="match status" value="1"/>
</dbReference>
<dbReference type="Proteomes" id="UP000231701">
    <property type="component" value="Chromosome"/>
</dbReference>
<dbReference type="Gene3D" id="3.40.630.10">
    <property type="entry name" value="Zn peptidases"/>
    <property type="match status" value="1"/>
</dbReference>
<organism evidence="1 2">
    <name type="scientific">Mariprofundus aestuarium</name>
    <dbReference type="NCBI Taxonomy" id="1921086"/>
    <lineage>
        <taxon>Bacteria</taxon>
        <taxon>Pseudomonadati</taxon>
        <taxon>Pseudomonadota</taxon>
        <taxon>Candidatius Mariprofundia</taxon>
        <taxon>Mariprofundales</taxon>
        <taxon>Mariprofundaceae</taxon>
        <taxon>Mariprofundus</taxon>
    </lineage>
</organism>
<sequence>MLSCFSPDYRCARHSFLDAAARAGAELKSFNHPLKGPEGESLATDVAWLGPADAETVLVLLSATHGVEGFSGSAAQIDFLSSFTALSKGTAVLVVHAVNPHGFAWLRRVTEEGVDLNRNYIDFSHLLPVNEGYDELADAIVPASLDLECLRLSDARLADYYALHGREAYERALSGGQYDFPNGLFYGGIQPTWSRQTCEQIIAEYGLAGRKRVALIDFHTGIGPFGYGEPICDHPPGSTGVRLARSWYGDAVTEPALGTSISVAKHGLSDYGWMHLVGEPLVFIALEFGTYPFDNMMQVLRADHWLHAQGQVEWQAEQTVAIKAAIRSHFYPATPKWQEKVIRGSRHSIRQALSGLAAEV</sequence>
<dbReference type="SUPFAM" id="SSF53187">
    <property type="entry name" value="Zn-dependent exopeptidases"/>
    <property type="match status" value="1"/>
</dbReference>
<evidence type="ECO:0000313" key="2">
    <source>
        <dbReference type="Proteomes" id="UP000231701"/>
    </source>
</evidence>
<dbReference type="InterPro" id="IPR021259">
    <property type="entry name" value="DUF2817"/>
</dbReference>
<accession>A0A2K8L131</accession>
<dbReference type="EMBL" id="CP018799">
    <property type="protein sequence ID" value="ATX79511.1"/>
    <property type="molecule type" value="Genomic_DNA"/>
</dbReference>
<dbReference type="AlphaFoldDB" id="A0A2K8L131"/>
<dbReference type="Pfam" id="PF10994">
    <property type="entry name" value="DUF2817"/>
    <property type="match status" value="1"/>
</dbReference>